<dbReference type="EMBL" id="JBBJCI010000252">
    <property type="protein sequence ID" value="KAK7237353.1"/>
    <property type="molecule type" value="Genomic_DNA"/>
</dbReference>
<dbReference type="GO" id="GO:0004386">
    <property type="term" value="F:helicase activity"/>
    <property type="evidence" value="ECO:0007669"/>
    <property type="project" value="UniProtKB-KW"/>
</dbReference>
<dbReference type="Gene3D" id="6.10.140.2220">
    <property type="match status" value="1"/>
</dbReference>
<reference evidence="7 8" key="1">
    <citation type="submission" date="2024-03" db="EMBL/GenBank/DDBJ databases">
        <title>Aureococcus anophagefferens CCMP1851 and Kratosvirus quantuckense: Draft genome of a second virus-susceptible host strain in the model system.</title>
        <authorList>
            <person name="Chase E."/>
            <person name="Truchon A.R."/>
            <person name="Schepens W."/>
            <person name="Wilhelm S.W."/>
        </authorList>
    </citation>
    <scope>NUCLEOTIDE SEQUENCE [LARGE SCALE GENOMIC DNA]</scope>
    <source>
        <strain evidence="7 8">CCMP1851</strain>
    </source>
</reference>
<dbReference type="PANTHER" id="PTHR45969">
    <property type="entry name" value="RING ZINC FINGER PROTEIN-RELATED"/>
    <property type="match status" value="1"/>
</dbReference>
<proteinExistence type="predicted"/>
<evidence type="ECO:0000256" key="4">
    <source>
        <dbReference type="PROSITE-ProRule" id="PRU00175"/>
    </source>
</evidence>
<gene>
    <name evidence="7" type="ORF">SO694_000960127</name>
</gene>
<dbReference type="PANTHER" id="PTHR45969:SF69">
    <property type="entry name" value="FINGER DOMAIN PROTEIN, PUTATIVE (AFU_ORTHOLOGUE AFUA_3G12190)-RELATED"/>
    <property type="match status" value="1"/>
</dbReference>
<feature type="region of interest" description="Disordered" evidence="5">
    <location>
        <begin position="1"/>
        <end position="83"/>
    </location>
</feature>
<sequence>MVQSSQAWEPPVEHSTVLTAFPHRPPGWPLLTPTRRDTKRTKGKTKGRTLRFASPGAHDDAPRRSATRGARRTKDFSRRRALAAPPNLSLRTLSTCAPSVLALEMRRARAPVLADDGDFAKLVGREGGACVDAHRRRVGGLPCDVAVWQHAHHVVVELVDVSAEGHHRPSLEALHAADAGAETTFAERGSAYHAVGVDLSFHDVGKACMRPADVAKLYGAVVDAVAFEGDARAGPASRRRAVKAVALDPASSRRPRRRETRFGYRMDAVGGQGRKRVIQVRFNMTSADGTTRGAADFDLRAALPQPLDARATASSVRAAAALAGARGASPGASGAAATAPARARRVLRVFHRQFLDAGRPSRSLLRARHAFLRVATEKRPLTPKPKDAVAAAPEPVVAEEVPEGGITTAAAVAEEVPEGGIPTAAATVVCGVAGASRAGGDGREPPPPCACGCGAPGRLRCGRCKVACYASRACQARDAARHRFGCHEVAARLAYARALDEQEADPRASAALCREAAALAGKAAPNARAGLAGKAWLAAGRRAPADAGVRRKREAYGRADSHRLLAAQASAWVNFATTILQTSTDDASLARAVDLLERSVDQRTRIIVEAGPSREARRQLGLSYANLGLARIRADRNAEGRQFLEAAHKIAVDTRDAFLERMIRANANNNPEIGLRVDDLPGGRAADPRSDALCAICLDELAGKVVYETACAHAFCKGCIQSWIAHAPGAPTCPTCKAHLNIPRER</sequence>
<dbReference type="SUPFAM" id="SSF57850">
    <property type="entry name" value="RING/U-box"/>
    <property type="match status" value="1"/>
</dbReference>
<feature type="domain" description="RING-type" evidence="6">
    <location>
        <begin position="694"/>
        <end position="737"/>
    </location>
</feature>
<evidence type="ECO:0000313" key="7">
    <source>
        <dbReference type="EMBL" id="KAK7237353.1"/>
    </source>
</evidence>
<dbReference type="Gene3D" id="3.30.40.10">
    <property type="entry name" value="Zinc/RING finger domain, C3HC4 (zinc finger)"/>
    <property type="match status" value="1"/>
</dbReference>
<dbReference type="Proteomes" id="UP001363151">
    <property type="component" value="Unassembled WGS sequence"/>
</dbReference>
<evidence type="ECO:0000256" key="1">
    <source>
        <dbReference type="ARBA" id="ARBA00022723"/>
    </source>
</evidence>
<dbReference type="Pfam" id="PF13639">
    <property type="entry name" value="zf-RING_2"/>
    <property type="match status" value="1"/>
</dbReference>
<keyword evidence="7" id="KW-0067">ATP-binding</keyword>
<dbReference type="PROSITE" id="PS00518">
    <property type="entry name" value="ZF_RING_1"/>
    <property type="match status" value="1"/>
</dbReference>
<evidence type="ECO:0000256" key="5">
    <source>
        <dbReference type="SAM" id="MobiDB-lite"/>
    </source>
</evidence>
<keyword evidence="3" id="KW-0862">Zinc</keyword>
<organism evidence="7 8">
    <name type="scientific">Aureococcus anophagefferens</name>
    <name type="common">Harmful bloom alga</name>
    <dbReference type="NCBI Taxonomy" id="44056"/>
    <lineage>
        <taxon>Eukaryota</taxon>
        <taxon>Sar</taxon>
        <taxon>Stramenopiles</taxon>
        <taxon>Ochrophyta</taxon>
        <taxon>Pelagophyceae</taxon>
        <taxon>Pelagomonadales</taxon>
        <taxon>Pelagomonadaceae</taxon>
        <taxon>Aureococcus</taxon>
    </lineage>
</organism>
<keyword evidence="2 4" id="KW-0863">Zinc-finger</keyword>
<dbReference type="InterPro" id="IPR017907">
    <property type="entry name" value="Znf_RING_CS"/>
</dbReference>
<keyword evidence="8" id="KW-1185">Reference proteome</keyword>
<dbReference type="SMART" id="SM00184">
    <property type="entry name" value="RING"/>
    <property type="match status" value="1"/>
</dbReference>
<keyword evidence="7" id="KW-0547">Nucleotide-binding</keyword>
<dbReference type="SUPFAM" id="SSF144232">
    <property type="entry name" value="HIT/MYND zinc finger-like"/>
    <property type="match status" value="1"/>
</dbReference>
<accession>A0ABR1FSC7</accession>
<dbReference type="InterPro" id="IPR013083">
    <property type="entry name" value="Znf_RING/FYVE/PHD"/>
</dbReference>
<evidence type="ECO:0000256" key="2">
    <source>
        <dbReference type="ARBA" id="ARBA00022771"/>
    </source>
</evidence>
<dbReference type="PROSITE" id="PS50089">
    <property type="entry name" value="ZF_RING_2"/>
    <property type="match status" value="1"/>
</dbReference>
<dbReference type="InterPro" id="IPR001841">
    <property type="entry name" value="Znf_RING"/>
</dbReference>
<keyword evidence="7" id="KW-0347">Helicase</keyword>
<protein>
    <submittedName>
        <fullName evidence="7">DNA helicase</fullName>
    </submittedName>
</protein>
<name>A0ABR1FSC7_AURAN</name>
<comment type="caution">
    <text evidence="7">The sequence shown here is derived from an EMBL/GenBank/DDBJ whole genome shotgun (WGS) entry which is preliminary data.</text>
</comment>
<evidence type="ECO:0000313" key="8">
    <source>
        <dbReference type="Proteomes" id="UP001363151"/>
    </source>
</evidence>
<evidence type="ECO:0000256" key="3">
    <source>
        <dbReference type="ARBA" id="ARBA00022833"/>
    </source>
</evidence>
<feature type="compositionally biased region" description="Basic residues" evidence="5">
    <location>
        <begin position="37"/>
        <end position="49"/>
    </location>
</feature>
<keyword evidence="1" id="KW-0479">Metal-binding</keyword>
<keyword evidence="7" id="KW-0378">Hydrolase</keyword>
<evidence type="ECO:0000259" key="6">
    <source>
        <dbReference type="PROSITE" id="PS50089"/>
    </source>
</evidence>